<feature type="region of interest" description="Disordered" evidence="2">
    <location>
        <begin position="196"/>
        <end position="218"/>
    </location>
</feature>
<dbReference type="Pfam" id="PF00657">
    <property type="entry name" value="Lipase_GDSL"/>
    <property type="match status" value="1"/>
</dbReference>
<name>A0A0N7KLK1_ORYSJ</name>
<dbReference type="Gene3D" id="3.40.50.1110">
    <property type="entry name" value="SGNH hydrolase"/>
    <property type="match status" value="1"/>
</dbReference>
<dbReference type="STRING" id="39947.A0A0N7KLK1"/>
<gene>
    <name evidence="3" type="ordered locus">Os06g0156400</name>
    <name evidence="3" type="ORF">OSNPB_060156400</name>
</gene>
<reference evidence="4" key="1">
    <citation type="journal article" date="2005" name="Nature">
        <title>The map-based sequence of the rice genome.</title>
        <authorList>
            <consortium name="International rice genome sequencing project (IRGSP)"/>
            <person name="Matsumoto T."/>
            <person name="Wu J."/>
            <person name="Kanamori H."/>
            <person name="Katayose Y."/>
            <person name="Fujisawa M."/>
            <person name="Namiki N."/>
            <person name="Mizuno H."/>
            <person name="Yamamoto K."/>
            <person name="Antonio B.A."/>
            <person name="Baba T."/>
            <person name="Sakata K."/>
            <person name="Nagamura Y."/>
            <person name="Aoki H."/>
            <person name="Arikawa K."/>
            <person name="Arita K."/>
            <person name="Bito T."/>
            <person name="Chiden Y."/>
            <person name="Fujitsuka N."/>
            <person name="Fukunaka R."/>
            <person name="Hamada M."/>
            <person name="Harada C."/>
            <person name="Hayashi A."/>
            <person name="Hijishita S."/>
            <person name="Honda M."/>
            <person name="Hosokawa S."/>
            <person name="Ichikawa Y."/>
            <person name="Idonuma A."/>
            <person name="Iijima M."/>
            <person name="Ikeda M."/>
            <person name="Ikeno M."/>
            <person name="Ito K."/>
            <person name="Ito S."/>
            <person name="Ito T."/>
            <person name="Ito Y."/>
            <person name="Ito Y."/>
            <person name="Iwabuchi A."/>
            <person name="Kamiya K."/>
            <person name="Karasawa W."/>
            <person name="Kurita K."/>
            <person name="Katagiri S."/>
            <person name="Kikuta A."/>
            <person name="Kobayashi H."/>
            <person name="Kobayashi N."/>
            <person name="Machita K."/>
            <person name="Maehara T."/>
            <person name="Masukawa M."/>
            <person name="Mizubayashi T."/>
            <person name="Mukai Y."/>
            <person name="Nagasaki H."/>
            <person name="Nagata Y."/>
            <person name="Naito S."/>
            <person name="Nakashima M."/>
            <person name="Nakama Y."/>
            <person name="Nakamichi Y."/>
            <person name="Nakamura M."/>
            <person name="Meguro A."/>
            <person name="Negishi M."/>
            <person name="Ohta I."/>
            <person name="Ohta T."/>
            <person name="Okamoto M."/>
            <person name="Ono N."/>
            <person name="Saji S."/>
            <person name="Sakaguchi M."/>
            <person name="Sakai K."/>
            <person name="Shibata M."/>
            <person name="Shimokawa T."/>
            <person name="Song J."/>
            <person name="Takazaki Y."/>
            <person name="Terasawa K."/>
            <person name="Tsugane M."/>
            <person name="Tsuji K."/>
            <person name="Ueda S."/>
            <person name="Waki K."/>
            <person name="Yamagata H."/>
            <person name="Yamamoto M."/>
            <person name="Yamamoto S."/>
            <person name="Yamane H."/>
            <person name="Yoshiki S."/>
            <person name="Yoshihara R."/>
            <person name="Yukawa K."/>
            <person name="Zhong H."/>
            <person name="Yano M."/>
            <person name="Yuan Q."/>
            <person name="Ouyang S."/>
            <person name="Liu J."/>
            <person name="Jones K.M."/>
            <person name="Gansberger K."/>
            <person name="Moffat K."/>
            <person name="Hill J."/>
            <person name="Bera J."/>
            <person name="Fadrosh D."/>
            <person name="Jin S."/>
            <person name="Johri S."/>
            <person name="Kim M."/>
            <person name="Overton L."/>
            <person name="Reardon M."/>
            <person name="Tsitrin T."/>
            <person name="Vuong H."/>
            <person name="Weaver B."/>
            <person name="Ciecko A."/>
            <person name="Tallon L."/>
            <person name="Jackson J."/>
            <person name="Pai G."/>
            <person name="Aken S.V."/>
            <person name="Utterback T."/>
            <person name="Reidmuller S."/>
            <person name="Feldblyum T."/>
            <person name="Hsiao J."/>
            <person name="Zismann V."/>
            <person name="Iobst S."/>
            <person name="de Vazeille A.R."/>
            <person name="Buell C.R."/>
            <person name="Ying K."/>
            <person name="Li Y."/>
            <person name="Lu T."/>
            <person name="Huang Y."/>
            <person name="Zhao Q."/>
            <person name="Feng Q."/>
            <person name="Zhang L."/>
            <person name="Zhu J."/>
            <person name="Weng Q."/>
            <person name="Mu J."/>
            <person name="Lu Y."/>
            <person name="Fan D."/>
            <person name="Liu Y."/>
            <person name="Guan J."/>
            <person name="Zhang Y."/>
            <person name="Yu S."/>
            <person name="Liu X."/>
            <person name="Zhang Y."/>
            <person name="Hong G."/>
            <person name="Han B."/>
            <person name="Choisne N."/>
            <person name="Demange N."/>
            <person name="Orjeda G."/>
            <person name="Samain S."/>
            <person name="Cattolico L."/>
            <person name="Pelletier E."/>
            <person name="Couloux A."/>
            <person name="Segurens B."/>
            <person name="Wincker P."/>
            <person name="D'Hont A."/>
            <person name="Scarpelli C."/>
            <person name="Weissenbach J."/>
            <person name="Salanoubat M."/>
            <person name="Quetier F."/>
            <person name="Yu Y."/>
            <person name="Kim H.R."/>
            <person name="Rambo T."/>
            <person name="Currie J."/>
            <person name="Collura K."/>
            <person name="Luo M."/>
            <person name="Yang T."/>
            <person name="Ammiraju J.S.S."/>
            <person name="Engler F."/>
            <person name="Soderlund C."/>
            <person name="Wing R.A."/>
            <person name="Palmer L.E."/>
            <person name="de la Bastide M."/>
            <person name="Spiegel L."/>
            <person name="Nascimento L."/>
            <person name="Zutavern T."/>
            <person name="O'Shaughnessy A."/>
            <person name="Dike S."/>
            <person name="Dedhia N."/>
            <person name="Preston R."/>
            <person name="Balija V."/>
            <person name="McCombie W.R."/>
            <person name="Chow T."/>
            <person name="Chen H."/>
            <person name="Chung M."/>
            <person name="Chen C."/>
            <person name="Shaw J."/>
            <person name="Wu H."/>
            <person name="Hsiao K."/>
            <person name="Chao Y."/>
            <person name="Chu M."/>
            <person name="Cheng C."/>
            <person name="Hour A."/>
            <person name="Lee P."/>
            <person name="Lin S."/>
            <person name="Lin Y."/>
            <person name="Liou J."/>
            <person name="Liu S."/>
            <person name="Hsing Y."/>
            <person name="Raghuvanshi S."/>
            <person name="Mohanty A."/>
            <person name="Bharti A.K."/>
            <person name="Gaur A."/>
            <person name="Gupta V."/>
            <person name="Kumar D."/>
            <person name="Ravi V."/>
            <person name="Vij S."/>
            <person name="Kapur A."/>
            <person name="Khurana P."/>
            <person name="Khurana P."/>
            <person name="Khurana J.P."/>
            <person name="Tyagi A.K."/>
            <person name="Gaikwad K."/>
            <person name="Singh A."/>
            <person name="Dalal V."/>
            <person name="Srivastava S."/>
            <person name="Dixit A."/>
            <person name="Pal A.K."/>
            <person name="Ghazi I.A."/>
            <person name="Yadav M."/>
            <person name="Pandit A."/>
            <person name="Bhargava A."/>
            <person name="Sureshbabu K."/>
            <person name="Batra K."/>
            <person name="Sharma T.R."/>
            <person name="Mohapatra T."/>
            <person name="Singh N.K."/>
            <person name="Messing J."/>
            <person name="Nelson A.B."/>
            <person name="Fuks G."/>
            <person name="Kavchok S."/>
            <person name="Keizer G."/>
            <person name="Linton E."/>
            <person name="Llaca V."/>
            <person name="Song R."/>
            <person name="Tanyolac B."/>
            <person name="Young S."/>
            <person name="Ho-Il K."/>
            <person name="Hahn J.H."/>
            <person name="Sangsakoo G."/>
            <person name="Vanavichit A."/>
            <person name="de Mattos Luiz.A.T."/>
            <person name="Zimmer P.D."/>
            <person name="Malone G."/>
            <person name="Dellagostin O."/>
            <person name="de Oliveira A.C."/>
            <person name="Bevan M."/>
            <person name="Bancroft I."/>
            <person name="Minx P."/>
            <person name="Cordum H."/>
            <person name="Wilson R."/>
            <person name="Cheng Z."/>
            <person name="Jin W."/>
            <person name="Jiang J."/>
            <person name="Leong S.A."/>
            <person name="Iwama H."/>
            <person name="Gojobori T."/>
            <person name="Itoh T."/>
            <person name="Niimura Y."/>
            <person name="Fujii Y."/>
            <person name="Habara T."/>
            <person name="Sakai H."/>
            <person name="Sato Y."/>
            <person name="Wilson G."/>
            <person name="Kumar K."/>
            <person name="McCouch S."/>
            <person name="Juretic N."/>
            <person name="Hoen D."/>
            <person name="Wright S."/>
            <person name="Bruskiewich R."/>
            <person name="Bureau T."/>
            <person name="Miyao A."/>
            <person name="Hirochika H."/>
            <person name="Nishikawa T."/>
            <person name="Kadowaki K."/>
            <person name="Sugiura M."/>
            <person name="Burr B."/>
            <person name="Sasaki T."/>
        </authorList>
    </citation>
    <scope>NUCLEOTIDE SEQUENCE [LARGE SCALE GENOMIC DNA]</scope>
    <source>
        <strain evidence="4">cv. Nipponbare</strain>
    </source>
</reference>
<dbReference type="InParanoid" id="A0A0N7KLK1"/>
<comment type="similarity">
    <text evidence="1">Belongs to the 'GDSL' lipolytic enzyme family.</text>
</comment>
<reference evidence="3 4" key="3">
    <citation type="journal article" date="2013" name="Rice">
        <title>Improvement of the Oryza sativa Nipponbare reference genome using next generation sequence and optical map data.</title>
        <authorList>
            <person name="Kawahara Y."/>
            <person name="de la Bastide M."/>
            <person name="Hamilton J.P."/>
            <person name="Kanamori H."/>
            <person name="McCombie W.R."/>
            <person name="Ouyang S."/>
            <person name="Schwartz D.C."/>
            <person name="Tanaka T."/>
            <person name="Wu J."/>
            <person name="Zhou S."/>
            <person name="Childs K.L."/>
            <person name="Davidson R.M."/>
            <person name="Lin H."/>
            <person name="Quesada-Ocampo L."/>
            <person name="Vaillancourt B."/>
            <person name="Sakai H."/>
            <person name="Lee S.S."/>
            <person name="Kim J."/>
            <person name="Numa H."/>
            <person name="Itoh T."/>
            <person name="Buell C.R."/>
            <person name="Matsumoto T."/>
        </authorList>
    </citation>
    <scope>NUCLEOTIDE SEQUENCE [LARGE SCALE GENOMIC DNA]</scope>
    <source>
        <strain evidence="4">cv. Nipponbare</strain>
    </source>
</reference>
<dbReference type="PANTHER" id="PTHR14209:SF19">
    <property type="entry name" value="ISOAMYL ACETATE-HYDROLYZING ESTERASE 1 HOMOLOG"/>
    <property type="match status" value="1"/>
</dbReference>
<dbReference type="SMR" id="A0A0N7KLK1"/>
<dbReference type="EMBL" id="AP014962">
    <property type="protein sequence ID" value="BAS96241.1"/>
    <property type="molecule type" value="Genomic_DNA"/>
</dbReference>
<dbReference type="AlphaFoldDB" id="A0A0N7KLK1"/>
<dbReference type="eggNOG" id="KOG3035">
    <property type="taxonomic scope" value="Eukaryota"/>
</dbReference>
<sequence>MRPSIVLFGDSITEEAFGEGGWGAHLANHYSRSADVVLRGYSGYNTRWAAMVAARAVVAGAAGAAAPPAAVTVCFGANDASLPGRASALQHVPLPEYRDNLRAICALLAAAWPSVVVILITPPPVHDAARVRYTQSLSSCINFIEDERVGRRVRARLRRGGGGVRAEGHRHLVQDAAIPRLGELILEGRAAPDAAREQGGVRGGGVRAQGRQPWPRSAPCRPAALLRHGSKQPRQVLRRMTHHRKKFALLI</sequence>
<dbReference type="InterPro" id="IPR001087">
    <property type="entry name" value="GDSL"/>
</dbReference>
<dbReference type="Gramene" id="Os06t0156400-00">
    <property type="protein sequence ID" value="Os06t0156400-00"/>
    <property type="gene ID" value="Os06g0156400"/>
</dbReference>
<keyword evidence="4" id="KW-1185">Reference proteome</keyword>
<evidence type="ECO:0000256" key="2">
    <source>
        <dbReference type="SAM" id="MobiDB-lite"/>
    </source>
</evidence>
<dbReference type="GO" id="GO:0016788">
    <property type="term" value="F:hydrolase activity, acting on ester bonds"/>
    <property type="evidence" value="ECO:0007669"/>
    <property type="project" value="InterPro"/>
</dbReference>
<dbReference type="InterPro" id="IPR036514">
    <property type="entry name" value="SGNH_hydro_sf"/>
</dbReference>
<proteinExistence type="inferred from homology"/>
<dbReference type="PANTHER" id="PTHR14209">
    <property type="entry name" value="ISOAMYL ACETATE-HYDROLYZING ESTERASE 1"/>
    <property type="match status" value="1"/>
</dbReference>
<accession>A0A0N7KLK1</accession>
<dbReference type="InterPro" id="IPR045136">
    <property type="entry name" value="Iah1-like"/>
</dbReference>
<evidence type="ECO:0000256" key="1">
    <source>
        <dbReference type="ARBA" id="ARBA00008668"/>
    </source>
</evidence>
<reference evidence="3 4" key="2">
    <citation type="journal article" date="2013" name="Plant Cell Physiol.">
        <title>Rice Annotation Project Database (RAP-DB): an integrative and interactive database for rice genomics.</title>
        <authorList>
            <person name="Sakai H."/>
            <person name="Lee S.S."/>
            <person name="Tanaka T."/>
            <person name="Numa H."/>
            <person name="Kim J."/>
            <person name="Kawahara Y."/>
            <person name="Wakimoto H."/>
            <person name="Yang C.C."/>
            <person name="Iwamoto M."/>
            <person name="Abe T."/>
            <person name="Yamada Y."/>
            <person name="Muto A."/>
            <person name="Inokuchi H."/>
            <person name="Ikemura T."/>
            <person name="Matsumoto T."/>
            <person name="Sasaki T."/>
            <person name="Itoh T."/>
        </authorList>
    </citation>
    <scope>NUCLEOTIDE SEQUENCE [LARGE SCALE GENOMIC DNA]</scope>
    <source>
        <strain evidence="4">cv. Nipponbare</strain>
    </source>
</reference>
<evidence type="ECO:0000313" key="4">
    <source>
        <dbReference type="Proteomes" id="UP000059680"/>
    </source>
</evidence>
<dbReference type="SUPFAM" id="SSF52266">
    <property type="entry name" value="SGNH hydrolase"/>
    <property type="match status" value="1"/>
</dbReference>
<evidence type="ECO:0000313" key="3">
    <source>
        <dbReference type="EMBL" id="BAS96241.1"/>
    </source>
</evidence>
<organism evidence="3 4">
    <name type="scientific">Oryza sativa subsp. japonica</name>
    <name type="common">Rice</name>
    <dbReference type="NCBI Taxonomy" id="39947"/>
    <lineage>
        <taxon>Eukaryota</taxon>
        <taxon>Viridiplantae</taxon>
        <taxon>Streptophyta</taxon>
        <taxon>Embryophyta</taxon>
        <taxon>Tracheophyta</taxon>
        <taxon>Spermatophyta</taxon>
        <taxon>Magnoliopsida</taxon>
        <taxon>Liliopsida</taxon>
        <taxon>Poales</taxon>
        <taxon>Poaceae</taxon>
        <taxon>BOP clade</taxon>
        <taxon>Oryzoideae</taxon>
        <taxon>Oryzeae</taxon>
        <taxon>Oryzinae</taxon>
        <taxon>Oryza</taxon>
        <taxon>Oryza sativa</taxon>
    </lineage>
</organism>
<dbReference type="Proteomes" id="UP000059680">
    <property type="component" value="Chromosome 6"/>
</dbReference>
<protein>
    <submittedName>
        <fullName evidence="3">Os06g0156400 protein</fullName>
    </submittedName>
</protein>
<dbReference type="PaxDb" id="39947-A0A0N7KLK1"/>